<dbReference type="EMBL" id="WTYV01000001">
    <property type="protein sequence ID" value="MXO70780.1"/>
    <property type="molecule type" value="Genomic_DNA"/>
</dbReference>
<sequence>MTIERGKVVPLRPRNGGNRRPPPRPPARRRSTWREAFVAVRPWLLLIALATGWFVIDNPEQFEPPAFLQTAPETIAGTFTRCGRGRGYYCVIDGDTFRIGQRTVRVQGIDTAEVDARCPAEAAQAEASTHALQAWLNRGSFRMTARLDEPTDHYGRELRFVTRAEPDGREDRLARWMIANGGARPYGGESRAGWC</sequence>
<keyword evidence="4" id="KW-1185">Reference proteome</keyword>
<feature type="transmembrane region" description="Helical" evidence="2">
    <location>
        <begin position="38"/>
        <end position="56"/>
    </location>
</feature>
<evidence type="ECO:0000313" key="3">
    <source>
        <dbReference type="EMBL" id="MXO70780.1"/>
    </source>
</evidence>
<accession>A0A844YUS5</accession>
<evidence type="ECO:0000256" key="2">
    <source>
        <dbReference type="SAM" id="Phobius"/>
    </source>
</evidence>
<dbReference type="Proteomes" id="UP000466966">
    <property type="component" value="Unassembled WGS sequence"/>
</dbReference>
<keyword evidence="2" id="KW-0812">Transmembrane</keyword>
<dbReference type="AlphaFoldDB" id="A0A844YUS5"/>
<dbReference type="InterPro" id="IPR035437">
    <property type="entry name" value="SNase_OB-fold_sf"/>
</dbReference>
<keyword evidence="2" id="KW-1133">Transmembrane helix</keyword>
<dbReference type="SUPFAM" id="SSF50199">
    <property type="entry name" value="Staphylococcal nuclease"/>
    <property type="match status" value="1"/>
</dbReference>
<organism evidence="3 4">
    <name type="scientific">Alteraurantiacibacter buctensis</name>
    <dbReference type="NCBI Taxonomy" id="1503981"/>
    <lineage>
        <taxon>Bacteria</taxon>
        <taxon>Pseudomonadati</taxon>
        <taxon>Pseudomonadota</taxon>
        <taxon>Alphaproteobacteria</taxon>
        <taxon>Sphingomonadales</taxon>
        <taxon>Erythrobacteraceae</taxon>
        <taxon>Alteraurantiacibacter</taxon>
    </lineage>
</organism>
<protein>
    <recommendedName>
        <fullName evidence="5">Thermonuclease family protein</fullName>
    </recommendedName>
</protein>
<comment type="caution">
    <text evidence="3">The sequence shown here is derived from an EMBL/GenBank/DDBJ whole genome shotgun (WGS) entry which is preliminary data.</text>
</comment>
<evidence type="ECO:0008006" key="5">
    <source>
        <dbReference type="Google" id="ProtNLM"/>
    </source>
</evidence>
<dbReference type="OrthoDB" id="7469880at2"/>
<dbReference type="Gene3D" id="2.40.50.90">
    <property type="match status" value="1"/>
</dbReference>
<gene>
    <name evidence="3" type="ORF">GRI99_03925</name>
</gene>
<feature type="region of interest" description="Disordered" evidence="1">
    <location>
        <begin position="1"/>
        <end position="30"/>
    </location>
</feature>
<proteinExistence type="predicted"/>
<reference evidence="3 4" key="1">
    <citation type="submission" date="2019-12" db="EMBL/GenBank/DDBJ databases">
        <title>Genomic-based taxomic classification of the family Erythrobacteraceae.</title>
        <authorList>
            <person name="Xu L."/>
        </authorList>
    </citation>
    <scope>NUCLEOTIDE SEQUENCE [LARGE SCALE GENOMIC DNA]</scope>
    <source>
        <strain evidence="3 4">M0322</strain>
    </source>
</reference>
<evidence type="ECO:0000256" key="1">
    <source>
        <dbReference type="SAM" id="MobiDB-lite"/>
    </source>
</evidence>
<name>A0A844YUS5_9SPHN</name>
<keyword evidence="2" id="KW-0472">Membrane</keyword>
<evidence type="ECO:0000313" key="4">
    <source>
        <dbReference type="Proteomes" id="UP000466966"/>
    </source>
</evidence>
<dbReference type="RefSeq" id="WP_160770652.1">
    <property type="nucleotide sequence ID" value="NZ_WTYV01000001.1"/>
</dbReference>